<evidence type="ECO:0000313" key="4">
    <source>
        <dbReference type="Proteomes" id="UP001328107"/>
    </source>
</evidence>
<evidence type="ECO:0000256" key="1">
    <source>
        <dbReference type="SAM" id="MobiDB-lite"/>
    </source>
</evidence>
<feature type="region of interest" description="Disordered" evidence="1">
    <location>
        <begin position="183"/>
        <end position="211"/>
    </location>
</feature>
<evidence type="ECO:0000313" key="3">
    <source>
        <dbReference type="EMBL" id="GMR55050.1"/>
    </source>
</evidence>
<dbReference type="PANTHER" id="PTHR47022">
    <property type="entry name" value="BTB AND MATH DOMAIN-CONTAINING PROTEIN 36-RELATED"/>
    <property type="match status" value="1"/>
</dbReference>
<feature type="domain" description="BTB" evidence="2">
    <location>
        <begin position="18"/>
        <end position="85"/>
    </location>
</feature>
<dbReference type="SMART" id="SM00225">
    <property type="entry name" value="BTB"/>
    <property type="match status" value="1"/>
</dbReference>
<dbReference type="Pfam" id="PF00651">
    <property type="entry name" value="BTB"/>
    <property type="match status" value="1"/>
</dbReference>
<feature type="non-terminal residue" evidence="3">
    <location>
        <position position="1"/>
    </location>
</feature>
<gene>
    <name evidence="3" type="ORF">PMAYCL1PPCAC_25245</name>
</gene>
<dbReference type="SUPFAM" id="SSF54695">
    <property type="entry name" value="POZ domain"/>
    <property type="match status" value="1"/>
</dbReference>
<comment type="caution">
    <text evidence="3">The sequence shown here is derived from an EMBL/GenBank/DDBJ whole genome shotgun (WGS) entry which is preliminary data.</text>
</comment>
<protein>
    <recommendedName>
        <fullName evidence="2">BTB domain-containing protein</fullName>
    </recommendedName>
</protein>
<dbReference type="PANTHER" id="PTHR47022:SF1">
    <property type="entry name" value="BTB AND MATH DOMAIN-CONTAINING PROTEIN 36-RELATED"/>
    <property type="match status" value="1"/>
</dbReference>
<dbReference type="Gene3D" id="3.30.710.10">
    <property type="entry name" value="Potassium Channel Kv1.1, Chain A"/>
    <property type="match status" value="1"/>
</dbReference>
<dbReference type="EMBL" id="BTRK01000005">
    <property type="protein sequence ID" value="GMR55050.1"/>
    <property type="molecule type" value="Genomic_DNA"/>
</dbReference>
<dbReference type="InterPro" id="IPR011333">
    <property type="entry name" value="SKP1/BTB/POZ_sf"/>
</dbReference>
<organism evidence="3 4">
    <name type="scientific">Pristionchus mayeri</name>
    <dbReference type="NCBI Taxonomy" id="1317129"/>
    <lineage>
        <taxon>Eukaryota</taxon>
        <taxon>Metazoa</taxon>
        <taxon>Ecdysozoa</taxon>
        <taxon>Nematoda</taxon>
        <taxon>Chromadorea</taxon>
        <taxon>Rhabditida</taxon>
        <taxon>Rhabditina</taxon>
        <taxon>Diplogasteromorpha</taxon>
        <taxon>Diplogasteroidea</taxon>
        <taxon>Neodiplogasteridae</taxon>
        <taxon>Pristionchus</taxon>
    </lineage>
</organism>
<reference evidence="4" key="1">
    <citation type="submission" date="2022-10" db="EMBL/GenBank/DDBJ databases">
        <title>Genome assembly of Pristionchus species.</title>
        <authorList>
            <person name="Yoshida K."/>
            <person name="Sommer R.J."/>
        </authorList>
    </citation>
    <scope>NUCLEOTIDE SEQUENCE [LARGE SCALE GENOMIC DNA]</scope>
    <source>
        <strain evidence="4">RS5460</strain>
    </source>
</reference>
<evidence type="ECO:0000259" key="2">
    <source>
        <dbReference type="PROSITE" id="PS50097"/>
    </source>
</evidence>
<dbReference type="Proteomes" id="UP001328107">
    <property type="component" value="Unassembled WGS sequence"/>
</dbReference>
<dbReference type="PROSITE" id="PS50097">
    <property type="entry name" value="BTB"/>
    <property type="match status" value="1"/>
</dbReference>
<keyword evidence="4" id="KW-1185">Reference proteome</keyword>
<sequence>SLSFAPRIDFTDPNDPRHDVTLVIEGEKIYVSKQILAVHSPVFNAMFYGDFIEKDKKEIELHDVDREEFIKMLNVIYQTNKMVEIDPIDSPDFLLKLGDQFQIACVIERAQELLIKDVDLSTAEKLKIADENNKLYELQEHCFSMLTTVRDFQIIEKSPVYSGLSEKMKAAFLKHKVMVKNKSVGGRKRGRAPVRAVKDSESSTDSSSDSD</sequence>
<dbReference type="CDD" id="cd18186">
    <property type="entry name" value="BTB_POZ_ZBTB_KLHL-like"/>
    <property type="match status" value="1"/>
</dbReference>
<name>A0AAN5I8J8_9BILA</name>
<accession>A0AAN5I8J8</accession>
<dbReference type="AlphaFoldDB" id="A0AAN5I8J8"/>
<dbReference type="InterPro" id="IPR000210">
    <property type="entry name" value="BTB/POZ_dom"/>
</dbReference>
<feature type="compositionally biased region" description="Basic residues" evidence="1">
    <location>
        <begin position="183"/>
        <end position="192"/>
    </location>
</feature>
<proteinExistence type="predicted"/>